<feature type="chain" id="PRO_5030910859" evidence="2">
    <location>
        <begin position="28"/>
        <end position="479"/>
    </location>
</feature>
<dbReference type="RefSeq" id="WP_181610976.1">
    <property type="nucleotide sequence ID" value="NZ_BAABAM010000002.1"/>
</dbReference>
<feature type="domain" description="Choice-of-anchor A" evidence="3">
    <location>
        <begin position="34"/>
        <end position="341"/>
    </location>
</feature>
<reference evidence="5 6" key="1">
    <citation type="submission" date="2020-07" db="EMBL/GenBank/DDBJ databases">
        <title>Genomic Encyclopedia of Type Strains, Phase IV (KMG-IV): sequencing the most valuable type-strain genomes for metagenomic binning, comparative biology and taxonomic classification.</title>
        <authorList>
            <person name="Goeker M."/>
        </authorList>
    </citation>
    <scope>NUCLEOTIDE SEQUENCE [LARGE SCALE GENOMIC DNA]</scope>
    <source>
        <strain evidence="5 6">DSM 45533</strain>
    </source>
</reference>
<dbReference type="Pfam" id="PF25549">
    <property type="entry name" value="DUF7927"/>
    <property type="match status" value="1"/>
</dbReference>
<evidence type="ECO:0000313" key="6">
    <source>
        <dbReference type="Proteomes" id="UP000530928"/>
    </source>
</evidence>
<evidence type="ECO:0000259" key="4">
    <source>
        <dbReference type="Pfam" id="PF25549"/>
    </source>
</evidence>
<gene>
    <name evidence="5" type="ORF">HNR30_003617</name>
</gene>
<feature type="region of interest" description="Disordered" evidence="1">
    <location>
        <begin position="457"/>
        <end position="479"/>
    </location>
</feature>
<dbReference type="InterPro" id="IPR057687">
    <property type="entry name" value="DUF7927"/>
</dbReference>
<sequence>MGVHSIGLRLLAGTSVTAALVAAPATARVPLNPVAGNRGFTAVVETDANVASNENEGTMALGGNLVLGDNYRVALQTPGPWTAPGDARPTSLLVDGRILWGATTGDGLIQVLQRSYVKIGDLTGSTVRNVDQNNAVVNTQINSGGPYGTLPRIELTVTQPQASISAPTGMNFPALFATYRQRATQLATCSATVILRDASGAPLPSPPPIGAQGYVHLRTGITNVLKIDAEDLSRLSELSFRDQPTADTPLLIVVDTSGVGDDYTWTPQLAGVSGAQAPYILWDFPTATRILLPAGSGDTVEGTVFAPSAHLVDENSANIEGNVVVRRLTHGTTEDNGGEIHDFPFDAQLDCGREPEFEVVKRVNRTAVKVGGTVRYTIEATNVGGVAGSGTYTDDLTDVNHHGQVVGGFRASKGTVTYDAPILVWTGELDAGESATLTYDVRTDRVGKMRNVAVEAPDEHGEKPVKSVTVTRVTPRRTK</sequence>
<accession>A0A7W0CJF9</accession>
<feature type="domain" description="DUF7927" evidence="4">
    <location>
        <begin position="358"/>
        <end position="464"/>
    </location>
</feature>
<evidence type="ECO:0000256" key="2">
    <source>
        <dbReference type="SAM" id="SignalP"/>
    </source>
</evidence>
<feature type="signal peptide" evidence="2">
    <location>
        <begin position="1"/>
        <end position="27"/>
    </location>
</feature>
<dbReference type="AlphaFoldDB" id="A0A7W0CJF9"/>
<protein>
    <submittedName>
        <fullName evidence="5">Choice-of-anchor A domain-containing protein/uncharacterized repeat protein (TIGR01451 family)</fullName>
    </submittedName>
</protein>
<evidence type="ECO:0000259" key="3">
    <source>
        <dbReference type="Pfam" id="PF20597"/>
    </source>
</evidence>
<evidence type="ECO:0000256" key="1">
    <source>
        <dbReference type="SAM" id="MobiDB-lite"/>
    </source>
</evidence>
<organism evidence="5 6">
    <name type="scientific">Nonomuraea soli</name>
    <dbReference type="NCBI Taxonomy" id="1032476"/>
    <lineage>
        <taxon>Bacteria</taxon>
        <taxon>Bacillati</taxon>
        <taxon>Actinomycetota</taxon>
        <taxon>Actinomycetes</taxon>
        <taxon>Streptosporangiales</taxon>
        <taxon>Streptosporangiaceae</taxon>
        <taxon>Nonomuraea</taxon>
    </lineage>
</organism>
<dbReference type="NCBIfam" id="TIGR04215">
    <property type="entry name" value="choice_anch_A"/>
    <property type="match status" value="1"/>
</dbReference>
<name>A0A7W0CJF9_9ACTN</name>
<dbReference type="Proteomes" id="UP000530928">
    <property type="component" value="Unassembled WGS sequence"/>
</dbReference>
<evidence type="ECO:0000313" key="5">
    <source>
        <dbReference type="EMBL" id="MBA2892276.1"/>
    </source>
</evidence>
<keyword evidence="2" id="KW-0732">Signal</keyword>
<dbReference type="EMBL" id="JACDUR010000003">
    <property type="protein sequence ID" value="MBA2892276.1"/>
    <property type="molecule type" value="Genomic_DNA"/>
</dbReference>
<keyword evidence="6" id="KW-1185">Reference proteome</keyword>
<comment type="caution">
    <text evidence="5">The sequence shown here is derived from an EMBL/GenBank/DDBJ whole genome shotgun (WGS) entry which is preliminary data.</text>
</comment>
<dbReference type="Pfam" id="PF20597">
    <property type="entry name" value="pAdhesive_15"/>
    <property type="match status" value="1"/>
</dbReference>
<proteinExistence type="predicted"/>
<dbReference type="InterPro" id="IPR026588">
    <property type="entry name" value="Choice_anch_A"/>
</dbReference>